<accession>A0AAD5LVT5</accession>
<gene>
    <name evidence="1" type="ORF">KIN20_002834</name>
</gene>
<organism evidence="1 2">
    <name type="scientific">Parelaphostrongylus tenuis</name>
    <name type="common">Meningeal worm</name>
    <dbReference type="NCBI Taxonomy" id="148309"/>
    <lineage>
        <taxon>Eukaryota</taxon>
        <taxon>Metazoa</taxon>
        <taxon>Ecdysozoa</taxon>
        <taxon>Nematoda</taxon>
        <taxon>Chromadorea</taxon>
        <taxon>Rhabditida</taxon>
        <taxon>Rhabditina</taxon>
        <taxon>Rhabditomorpha</taxon>
        <taxon>Strongyloidea</taxon>
        <taxon>Metastrongylidae</taxon>
        <taxon>Parelaphostrongylus</taxon>
    </lineage>
</organism>
<comment type="caution">
    <text evidence="1">The sequence shown here is derived from an EMBL/GenBank/DDBJ whole genome shotgun (WGS) entry which is preliminary data.</text>
</comment>
<proteinExistence type="predicted"/>
<reference evidence="1" key="1">
    <citation type="submission" date="2021-06" db="EMBL/GenBank/DDBJ databases">
        <title>Parelaphostrongylus tenuis whole genome reference sequence.</title>
        <authorList>
            <person name="Garwood T.J."/>
            <person name="Larsen P.A."/>
            <person name="Fountain-Jones N.M."/>
            <person name="Garbe J.R."/>
            <person name="Macchietto M.G."/>
            <person name="Kania S.A."/>
            <person name="Gerhold R.W."/>
            <person name="Richards J.E."/>
            <person name="Wolf T.M."/>
        </authorList>
    </citation>
    <scope>NUCLEOTIDE SEQUENCE</scope>
    <source>
        <strain evidence="1">MNPRO001-30</strain>
        <tissue evidence="1">Meninges</tissue>
    </source>
</reference>
<name>A0AAD5LVT5_PARTN</name>
<dbReference type="Proteomes" id="UP001196413">
    <property type="component" value="Unassembled WGS sequence"/>
</dbReference>
<keyword evidence="2" id="KW-1185">Reference proteome</keyword>
<evidence type="ECO:0000313" key="1">
    <source>
        <dbReference type="EMBL" id="KAJ1347702.1"/>
    </source>
</evidence>
<dbReference type="EMBL" id="JAHQIW010000369">
    <property type="protein sequence ID" value="KAJ1347702.1"/>
    <property type="molecule type" value="Genomic_DNA"/>
</dbReference>
<sequence length="63" mass="7094">MVPTQFVNIARQLNPRHFHIDRTSDKKVCSKIIDVLEQQGRSAGHPDAIISSTLSQRISSDHL</sequence>
<protein>
    <submittedName>
        <fullName evidence="1">Uncharacterized protein</fullName>
    </submittedName>
</protein>
<evidence type="ECO:0000313" key="2">
    <source>
        <dbReference type="Proteomes" id="UP001196413"/>
    </source>
</evidence>
<dbReference type="AlphaFoldDB" id="A0AAD5LVT5"/>